<dbReference type="InterPro" id="IPR021345">
    <property type="entry name" value="DUF2961"/>
</dbReference>
<sequence length="364" mass="40921">MSIGNLNDIFRPAEGRSRAITAENPTGAKGAGGKAAGPLGVARKGRAFLPLPAGAELTLCDIRTPGIITHIWCTTFDQTEKHWFALRNIVLRMYWDDEETPSVEAPLGDFFCNGFGERAIVNSLPVVVNPTGGMNCYFPMPFRKSGRITVTSEHPEDIEAFFYQIDYTEKDSLPEDTEYFHAAFRRENPTAPGQDFVIVDNIRGRGKYVGTFLAWTSLERFWYGEGEVKFYIDGDWEWPTICGTGAEDYFGGAWGFVTPNNGAAVAEQTYSTPFMGFPQFVTRDKVRAHIYDGAALPMRGFYRWHLPDPILFESDLKVTVQQIGHDGLRLFERSDDLCAVAYWYQREPHAAFKPLPDAAGRRPR</sequence>
<gene>
    <name evidence="1" type="ORF">EDC90_103526</name>
</gene>
<dbReference type="AlphaFoldDB" id="A0A4V2V3I8"/>
<evidence type="ECO:0000313" key="2">
    <source>
        <dbReference type="Proteomes" id="UP000295097"/>
    </source>
</evidence>
<dbReference type="EMBL" id="SMAR01000035">
    <property type="protein sequence ID" value="TCT33064.1"/>
    <property type="molecule type" value="Genomic_DNA"/>
</dbReference>
<keyword evidence="2" id="KW-1185">Reference proteome</keyword>
<dbReference type="Proteomes" id="UP000295097">
    <property type="component" value="Unassembled WGS sequence"/>
</dbReference>
<dbReference type="Gene3D" id="2.60.120.1390">
    <property type="match status" value="1"/>
</dbReference>
<protein>
    <submittedName>
        <fullName evidence="1">DUF2961 family protein</fullName>
    </submittedName>
</protein>
<name>A0A4V2V3I8_9HYPH</name>
<dbReference type="RefSeq" id="WP_165972878.1">
    <property type="nucleotide sequence ID" value="NZ_SMAR01000035.1"/>
</dbReference>
<proteinExistence type="predicted"/>
<evidence type="ECO:0000313" key="1">
    <source>
        <dbReference type="EMBL" id="TCT33064.1"/>
    </source>
</evidence>
<organism evidence="1 2">
    <name type="scientific">Martelella mediterranea</name>
    <dbReference type="NCBI Taxonomy" id="293089"/>
    <lineage>
        <taxon>Bacteria</taxon>
        <taxon>Pseudomonadati</taxon>
        <taxon>Pseudomonadota</taxon>
        <taxon>Alphaproteobacteria</taxon>
        <taxon>Hyphomicrobiales</taxon>
        <taxon>Aurantimonadaceae</taxon>
        <taxon>Martelella</taxon>
    </lineage>
</organism>
<accession>A0A4V2V3I8</accession>
<reference evidence="1 2" key="1">
    <citation type="submission" date="2019-03" db="EMBL/GenBank/DDBJ databases">
        <title>Freshwater and sediment microbial communities from various areas in North America, analyzing microbe dynamics in response to fracking.</title>
        <authorList>
            <person name="Lamendella R."/>
        </authorList>
    </citation>
    <scope>NUCLEOTIDE SEQUENCE [LARGE SCALE GENOMIC DNA]</scope>
    <source>
        <strain evidence="1 2">175.2</strain>
    </source>
</reference>
<dbReference type="Pfam" id="PF11175">
    <property type="entry name" value="DUF2961"/>
    <property type="match status" value="1"/>
</dbReference>
<comment type="caution">
    <text evidence="1">The sequence shown here is derived from an EMBL/GenBank/DDBJ whole genome shotgun (WGS) entry which is preliminary data.</text>
</comment>